<dbReference type="KEGG" id="ahel:Q31a_10870"/>
<organism evidence="1 2">
    <name type="scientific">Aureliella helgolandensis</name>
    <dbReference type="NCBI Taxonomy" id="2527968"/>
    <lineage>
        <taxon>Bacteria</taxon>
        <taxon>Pseudomonadati</taxon>
        <taxon>Planctomycetota</taxon>
        <taxon>Planctomycetia</taxon>
        <taxon>Pirellulales</taxon>
        <taxon>Pirellulaceae</taxon>
        <taxon>Aureliella</taxon>
    </lineage>
</organism>
<dbReference type="Proteomes" id="UP000318017">
    <property type="component" value="Chromosome"/>
</dbReference>
<proteinExistence type="predicted"/>
<dbReference type="OrthoDB" id="252515at2"/>
<sequence length="334" mass="37114">MNSSFLPSDGSTLSLRLIGNQPELPPAAVLWYAQRACLIACLGWLLSTAGGCAQWTPFSKAETEAANNDTLARGLPVRQMSPDSVVIETVLVRFPLHSEAQLSEIWQHTDETILPVSQRQRLDNNGLRVGVLLSELPQVIRDRLHETGTDQALDALEHAGLAADADNKMRKLQCRSGRRKDLLMRRQLQDPLTILSTLDGKRVSGETFDRAQILFDLRAIPQGDGTAVVELTPEVQHGEQRQAFVSTDYGVRPEMKRAQKTWDPLAVRVQLKPKQILVMSCTDPPKAVGKAFFMTKTADHSEERVVLLVRLAETQLNELFAPDIIEQAKALAER</sequence>
<keyword evidence="2" id="KW-1185">Reference proteome</keyword>
<protein>
    <submittedName>
        <fullName evidence="1">Uncharacterized protein</fullName>
    </submittedName>
</protein>
<dbReference type="RefSeq" id="WP_145074891.1">
    <property type="nucleotide sequence ID" value="NZ_CP036298.1"/>
</dbReference>
<dbReference type="EMBL" id="CP036298">
    <property type="protein sequence ID" value="QDV22796.1"/>
    <property type="molecule type" value="Genomic_DNA"/>
</dbReference>
<gene>
    <name evidence="1" type="ORF">Q31a_10870</name>
</gene>
<reference evidence="1 2" key="1">
    <citation type="submission" date="2019-02" db="EMBL/GenBank/DDBJ databases">
        <title>Deep-cultivation of Planctomycetes and their phenomic and genomic characterization uncovers novel biology.</title>
        <authorList>
            <person name="Wiegand S."/>
            <person name="Jogler M."/>
            <person name="Boedeker C."/>
            <person name="Pinto D."/>
            <person name="Vollmers J."/>
            <person name="Rivas-Marin E."/>
            <person name="Kohn T."/>
            <person name="Peeters S.H."/>
            <person name="Heuer A."/>
            <person name="Rast P."/>
            <person name="Oberbeckmann S."/>
            <person name="Bunk B."/>
            <person name="Jeske O."/>
            <person name="Meyerdierks A."/>
            <person name="Storesund J.E."/>
            <person name="Kallscheuer N."/>
            <person name="Luecker S."/>
            <person name="Lage O.M."/>
            <person name="Pohl T."/>
            <person name="Merkel B.J."/>
            <person name="Hornburger P."/>
            <person name="Mueller R.-W."/>
            <person name="Bruemmer F."/>
            <person name="Labrenz M."/>
            <person name="Spormann A.M."/>
            <person name="Op den Camp H."/>
            <person name="Overmann J."/>
            <person name="Amann R."/>
            <person name="Jetten M.S.M."/>
            <person name="Mascher T."/>
            <person name="Medema M.H."/>
            <person name="Devos D.P."/>
            <person name="Kaster A.-K."/>
            <person name="Ovreas L."/>
            <person name="Rohde M."/>
            <person name="Galperin M.Y."/>
            <person name="Jogler C."/>
        </authorList>
    </citation>
    <scope>NUCLEOTIDE SEQUENCE [LARGE SCALE GENOMIC DNA]</scope>
    <source>
        <strain evidence="1 2">Q31a</strain>
    </source>
</reference>
<evidence type="ECO:0000313" key="2">
    <source>
        <dbReference type="Proteomes" id="UP000318017"/>
    </source>
</evidence>
<name>A0A518G2G3_9BACT</name>
<dbReference type="AlphaFoldDB" id="A0A518G2G3"/>
<evidence type="ECO:0000313" key="1">
    <source>
        <dbReference type="EMBL" id="QDV22796.1"/>
    </source>
</evidence>
<accession>A0A518G2G3</accession>